<dbReference type="Gene3D" id="3.30.160.20">
    <property type="match status" value="1"/>
</dbReference>
<feature type="binding site" evidence="9">
    <location>
        <position position="118"/>
    </location>
    <ligand>
        <name>Mg(2+)</name>
        <dbReference type="ChEBI" id="CHEBI:18420"/>
    </ligand>
</feature>
<evidence type="ECO:0000256" key="1">
    <source>
        <dbReference type="ARBA" id="ARBA00000109"/>
    </source>
</evidence>
<dbReference type="GO" id="GO:0046872">
    <property type="term" value="F:metal ion binding"/>
    <property type="evidence" value="ECO:0007669"/>
    <property type="project" value="UniProtKB-KW"/>
</dbReference>
<organism evidence="13 14">
    <name type="scientific">Maricaulis maris</name>
    <dbReference type="NCBI Taxonomy" id="74318"/>
    <lineage>
        <taxon>Bacteria</taxon>
        <taxon>Pseudomonadati</taxon>
        <taxon>Pseudomonadota</taxon>
        <taxon>Alphaproteobacteria</taxon>
        <taxon>Maricaulales</taxon>
        <taxon>Maricaulaceae</taxon>
        <taxon>Maricaulis</taxon>
    </lineage>
</organism>
<evidence type="ECO:0000256" key="2">
    <source>
        <dbReference type="ARBA" id="ARBA00010183"/>
    </source>
</evidence>
<dbReference type="PANTHER" id="PTHR11207">
    <property type="entry name" value="RIBONUCLEASE III"/>
    <property type="match status" value="1"/>
</dbReference>
<dbReference type="CDD" id="cd10845">
    <property type="entry name" value="DSRM_RNAse_III_family"/>
    <property type="match status" value="1"/>
</dbReference>
<feature type="compositionally biased region" description="Basic and acidic residues" evidence="10">
    <location>
        <begin position="211"/>
        <end position="228"/>
    </location>
</feature>
<evidence type="ECO:0000313" key="13">
    <source>
        <dbReference type="EMBL" id="RKR02927.1"/>
    </source>
</evidence>
<dbReference type="InterPro" id="IPR000999">
    <property type="entry name" value="RNase_III_dom"/>
</dbReference>
<sequence length="228" mass="24655">MVDPIADLEARIGYVFSDKSLIERALTHGSYAEGRKTIPTYERLEFLGDRVLGLMTAEALFKSFDKADEGALAPRLNSMVRKETCADVAREVDLGAALRIGRSEEKGGGRNKTSILGDACEALMAAIYLDGGRPAVQAFYDHHWGARIEALKAKPSDGKSALQEWAARAGHGVPRYQLTERSGPDHRPVFTVQVTVTPLAPAVGEGGSKQAAERAAAEELLKREGQHV</sequence>
<keyword evidence="6 9" id="KW-0255">Endonuclease</keyword>
<dbReference type="InterPro" id="IPR036389">
    <property type="entry name" value="RNase_III_sf"/>
</dbReference>
<name>A0A495DKU9_9PROT</name>
<keyword evidence="3 9" id="KW-0698">rRNA processing</keyword>
<evidence type="ECO:0000256" key="3">
    <source>
        <dbReference type="ARBA" id="ARBA00022552"/>
    </source>
</evidence>
<feature type="active site" evidence="9">
    <location>
        <position position="49"/>
    </location>
</feature>
<feature type="domain" description="RNase III" evidence="12">
    <location>
        <begin position="5"/>
        <end position="132"/>
    </location>
</feature>
<comment type="subcellular location">
    <subcellularLocation>
        <location evidence="9">Cytoplasm</location>
    </subcellularLocation>
</comment>
<keyword evidence="9" id="KW-0819">tRNA processing</keyword>
<dbReference type="EC" id="3.1.26.3" evidence="9"/>
<dbReference type="Proteomes" id="UP000273675">
    <property type="component" value="Unassembled WGS sequence"/>
</dbReference>
<dbReference type="OrthoDB" id="9805026at2"/>
<dbReference type="InterPro" id="IPR011907">
    <property type="entry name" value="RNase_III"/>
</dbReference>
<keyword evidence="9" id="KW-0699">rRNA-binding</keyword>
<keyword evidence="8 9" id="KW-0694">RNA-binding</keyword>
<dbReference type="PANTHER" id="PTHR11207:SF0">
    <property type="entry name" value="RIBONUCLEASE 3"/>
    <property type="match status" value="1"/>
</dbReference>
<evidence type="ECO:0000256" key="8">
    <source>
        <dbReference type="ARBA" id="ARBA00022884"/>
    </source>
</evidence>
<keyword evidence="9" id="KW-0460">Magnesium</keyword>
<dbReference type="FunFam" id="1.10.1520.10:FF:000001">
    <property type="entry name" value="Ribonuclease 3"/>
    <property type="match status" value="1"/>
</dbReference>
<feature type="active site" evidence="9">
    <location>
        <position position="121"/>
    </location>
</feature>
<proteinExistence type="inferred from homology"/>
<gene>
    <name evidence="9" type="primary">rnc</name>
    <name evidence="13" type="ORF">C7435_0872</name>
</gene>
<dbReference type="SUPFAM" id="SSF69065">
    <property type="entry name" value="RNase III domain-like"/>
    <property type="match status" value="1"/>
</dbReference>
<dbReference type="Pfam" id="PF14622">
    <property type="entry name" value="Ribonucleas_3_3"/>
    <property type="match status" value="1"/>
</dbReference>
<dbReference type="PROSITE" id="PS50137">
    <property type="entry name" value="DS_RBD"/>
    <property type="match status" value="1"/>
</dbReference>
<evidence type="ECO:0000256" key="5">
    <source>
        <dbReference type="ARBA" id="ARBA00022722"/>
    </source>
</evidence>
<comment type="catalytic activity">
    <reaction evidence="1 9">
        <text>Endonucleolytic cleavage to 5'-phosphomonoester.</text>
        <dbReference type="EC" id="3.1.26.3"/>
    </reaction>
</comment>
<evidence type="ECO:0000259" key="12">
    <source>
        <dbReference type="PROSITE" id="PS50142"/>
    </source>
</evidence>
<dbReference type="GO" id="GO:0003725">
    <property type="term" value="F:double-stranded RNA binding"/>
    <property type="evidence" value="ECO:0007669"/>
    <property type="project" value="TreeGrafter"/>
</dbReference>
<feature type="domain" description="DRBM" evidence="11">
    <location>
        <begin position="157"/>
        <end position="226"/>
    </location>
</feature>
<protein>
    <recommendedName>
        <fullName evidence="9">Ribonuclease 3</fullName>
        <ecNumber evidence="9">3.1.26.3</ecNumber>
    </recommendedName>
    <alternativeName>
        <fullName evidence="9">Ribonuclease III</fullName>
        <shortName evidence="9">RNase III</shortName>
    </alternativeName>
</protein>
<dbReference type="InterPro" id="IPR014720">
    <property type="entry name" value="dsRBD_dom"/>
</dbReference>
<evidence type="ECO:0000256" key="6">
    <source>
        <dbReference type="ARBA" id="ARBA00022759"/>
    </source>
</evidence>
<evidence type="ECO:0000259" key="11">
    <source>
        <dbReference type="PROSITE" id="PS50137"/>
    </source>
</evidence>
<dbReference type="PROSITE" id="PS00517">
    <property type="entry name" value="RNASE_3_1"/>
    <property type="match status" value="1"/>
</dbReference>
<dbReference type="GO" id="GO:0008033">
    <property type="term" value="P:tRNA processing"/>
    <property type="evidence" value="ECO:0007669"/>
    <property type="project" value="UniProtKB-KW"/>
</dbReference>
<dbReference type="Gene3D" id="1.10.1520.10">
    <property type="entry name" value="Ribonuclease III domain"/>
    <property type="match status" value="1"/>
</dbReference>
<comment type="function">
    <text evidence="9">Digests double-stranded RNA. Involved in the processing of primary rRNA transcript to yield the immediate precursors to the large and small rRNAs (23S and 16S). Processes some mRNAs, and tRNAs when they are encoded in the rRNA operon. Processes pre-crRNA and tracrRNA of type II CRISPR loci if present in the organism.</text>
</comment>
<keyword evidence="9" id="KW-0479">Metal-binding</keyword>
<dbReference type="RefSeq" id="WP_121210185.1">
    <property type="nucleotide sequence ID" value="NZ_RBIM01000002.1"/>
</dbReference>
<feature type="binding site" evidence="9">
    <location>
        <position position="45"/>
    </location>
    <ligand>
        <name>Mg(2+)</name>
        <dbReference type="ChEBI" id="CHEBI:18420"/>
    </ligand>
</feature>
<feature type="region of interest" description="Disordered" evidence="10">
    <location>
        <begin position="201"/>
        <end position="228"/>
    </location>
</feature>
<dbReference type="CDD" id="cd00593">
    <property type="entry name" value="RIBOc"/>
    <property type="match status" value="1"/>
</dbReference>
<comment type="subunit">
    <text evidence="9">Homodimer.</text>
</comment>
<evidence type="ECO:0000256" key="7">
    <source>
        <dbReference type="ARBA" id="ARBA00022801"/>
    </source>
</evidence>
<dbReference type="SUPFAM" id="SSF54768">
    <property type="entry name" value="dsRNA-binding domain-like"/>
    <property type="match status" value="1"/>
</dbReference>
<dbReference type="HAMAP" id="MF_00104">
    <property type="entry name" value="RNase_III"/>
    <property type="match status" value="1"/>
</dbReference>
<comment type="cofactor">
    <cofactor evidence="9">
        <name>Mg(2+)</name>
        <dbReference type="ChEBI" id="CHEBI:18420"/>
    </cofactor>
</comment>
<dbReference type="GO" id="GO:0006397">
    <property type="term" value="P:mRNA processing"/>
    <property type="evidence" value="ECO:0007669"/>
    <property type="project" value="UniProtKB-UniRule"/>
</dbReference>
<dbReference type="GO" id="GO:0006364">
    <property type="term" value="P:rRNA processing"/>
    <property type="evidence" value="ECO:0007669"/>
    <property type="project" value="UniProtKB-UniRule"/>
</dbReference>
<dbReference type="NCBIfam" id="TIGR02191">
    <property type="entry name" value="RNaseIII"/>
    <property type="match status" value="1"/>
</dbReference>
<evidence type="ECO:0000256" key="4">
    <source>
        <dbReference type="ARBA" id="ARBA00022664"/>
    </source>
</evidence>
<evidence type="ECO:0000313" key="14">
    <source>
        <dbReference type="Proteomes" id="UP000273675"/>
    </source>
</evidence>
<dbReference type="GO" id="GO:0004525">
    <property type="term" value="F:ribonuclease III activity"/>
    <property type="evidence" value="ECO:0007669"/>
    <property type="project" value="UniProtKB-UniRule"/>
</dbReference>
<keyword evidence="4 9" id="KW-0507">mRNA processing</keyword>
<comment type="caution">
    <text evidence="13">The sequence shown here is derived from an EMBL/GenBank/DDBJ whole genome shotgun (WGS) entry which is preliminary data.</text>
</comment>
<dbReference type="PROSITE" id="PS50142">
    <property type="entry name" value="RNASE_3_2"/>
    <property type="match status" value="1"/>
</dbReference>
<evidence type="ECO:0000256" key="10">
    <source>
        <dbReference type="SAM" id="MobiDB-lite"/>
    </source>
</evidence>
<dbReference type="GO" id="GO:0005737">
    <property type="term" value="C:cytoplasm"/>
    <property type="evidence" value="ECO:0007669"/>
    <property type="project" value="UniProtKB-SubCell"/>
</dbReference>
<dbReference type="AlphaFoldDB" id="A0A495DKU9"/>
<dbReference type="EMBL" id="RBIM01000002">
    <property type="protein sequence ID" value="RKR02927.1"/>
    <property type="molecule type" value="Genomic_DNA"/>
</dbReference>
<feature type="binding site" evidence="9">
    <location>
        <position position="121"/>
    </location>
    <ligand>
        <name>Mg(2+)</name>
        <dbReference type="ChEBI" id="CHEBI:18420"/>
    </ligand>
</feature>
<dbReference type="GO" id="GO:0010468">
    <property type="term" value="P:regulation of gene expression"/>
    <property type="evidence" value="ECO:0007669"/>
    <property type="project" value="TreeGrafter"/>
</dbReference>
<keyword evidence="5 9" id="KW-0540">Nuclease</keyword>
<dbReference type="SMART" id="SM00358">
    <property type="entry name" value="DSRM"/>
    <property type="match status" value="1"/>
</dbReference>
<dbReference type="Pfam" id="PF00035">
    <property type="entry name" value="dsrm"/>
    <property type="match status" value="1"/>
</dbReference>
<keyword evidence="9" id="KW-0963">Cytoplasm</keyword>
<evidence type="ECO:0000256" key="9">
    <source>
        <dbReference type="HAMAP-Rule" id="MF_00104"/>
    </source>
</evidence>
<accession>A0A495DKU9</accession>
<reference evidence="13 14" key="1">
    <citation type="submission" date="2018-10" db="EMBL/GenBank/DDBJ databases">
        <title>Genomic Encyclopedia of Type Strains, Phase IV (KMG-IV): sequencing the most valuable type-strain genomes for metagenomic binning, comparative biology and taxonomic classification.</title>
        <authorList>
            <person name="Goeker M."/>
        </authorList>
    </citation>
    <scope>NUCLEOTIDE SEQUENCE [LARGE SCALE GENOMIC DNA]</scope>
    <source>
        <strain evidence="13 14">DSM 4734</strain>
    </source>
</reference>
<dbReference type="GO" id="GO:0019843">
    <property type="term" value="F:rRNA binding"/>
    <property type="evidence" value="ECO:0007669"/>
    <property type="project" value="UniProtKB-KW"/>
</dbReference>
<keyword evidence="7 9" id="KW-0378">Hydrolase</keyword>
<comment type="similarity">
    <text evidence="2">Belongs to the ribonuclease III family.</text>
</comment>
<dbReference type="SMART" id="SM00535">
    <property type="entry name" value="RIBOc"/>
    <property type="match status" value="1"/>
</dbReference>